<proteinExistence type="predicted"/>
<keyword evidence="2" id="KW-0732">Signal</keyword>
<evidence type="ECO:0000256" key="2">
    <source>
        <dbReference type="SAM" id="SignalP"/>
    </source>
</evidence>
<dbReference type="AlphaFoldDB" id="A0A5K8A1Q8"/>
<evidence type="ECO:0000256" key="1">
    <source>
        <dbReference type="SAM" id="Phobius"/>
    </source>
</evidence>
<accession>A0A5K8A1Q8</accession>
<dbReference type="RefSeq" id="WP_176603743.1">
    <property type="nucleotide sequence ID" value="NZ_AP021876.1"/>
</dbReference>
<organism evidence="3 4">
    <name type="scientific">Desulfosarcina ovata subsp. sediminis</name>
    <dbReference type="NCBI Taxonomy" id="885957"/>
    <lineage>
        <taxon>Bacteria</taxon>
        <taxon>Pseudomonadati</taxon>
        <taxon>Thermodesulfobacteriota</taxon>
        <taxon>Desulfobacteria</taxon>
        <taxon>Desulfobacterales</taxon>
        <taxon>Desulfosarcinaceae</taxon>
        <taxon>Desulfosarcina</taxon>
    </lineage>
</organism>
<evidence type="ECO:0000313" key="4">
    <source>
        <dbReference type="Proteomes" id="UP000425960"/>
    </source>
</evidence>
<name>A0A5K8A1Q8_9BACT</name>
<evidence type="ECO:0008006" key="5">
    <source>
        <dbReference type="Google" id="ProtNLM"/>
    </source>
</evidence>
<keyword evidence="1" id="KW-0472">Membrane</keyword>
<keyword evidence="1" id="KW-0812">Transmembrane</keyword>
<dbReference type="Proteomes" id="UP000425960">
    <property type="component" value="Chromosome"/>
</dbReference>
<feature type="signal peptide" evidence="2">
    <location>
        <begin position="1"/>
        <end position="22"/>
    </location>
</feature>
<evidence type="ECO:0000313" key="3">
    <source>
        <dbReference type="EMBL" id="BBO86525.1"/>
    </source>
</evidence>
<protein>
    <recommendedName>
        <fullName evidence="5">PEP-CTERM protein-sorting domain-containing protein</fullName>
    </recommendedName>
</protein>
<reference evidence="3 4" key="1">
    <citation type="submission" date="2019-11" db="EMBL/GenBank/DDBJ databases">
        <title>Comparative genomics of hydrocarbon-degrading Desulfosarcina strains.</title>
        <authorList>
            <person name="Watanabe M."/>
            <person name="Kojima H."/>
            <person name="Fukui M."/>
        </authorList>
    </citation>
    <scope>NUCLEOTIDE SEQUENCE [LARGE SCALE GENOMIC DNA]</scope>
    <source>
        <strain evidence="3 4">28bB2T</strain>
    </source>
</reference>
<dbReference type="KEGG" id="dov:DSCO28_70910"/>
<feature type="transmembrane region" description="Helical" evidence="1">
    <location>
        <begin position="175"/>
        <end position="194"/>
    </location>
</feature>
<gene>
    <name evidence="3" type="ORF">DSCO28_70910</name>
</gene>
<sequence length="200" mass="21359">MKTVKSLLVLMAWIPLVLASQAYGALVDYQFSGEVTVYDTQNMLGGGSDTYLLPFSGSFTVDTEGTDDDYAVTNFTVAIQDYTFTDTAGVVGWSQKDGYAVISGRELSSSLEEELDPLAYEFNVSLFVYGITTPGDNTGYTDGRTDLSAEQAGPGASRFTFNGDLDEFEIVAAPVPIPGAVLLLGSGLLGLIGLRRRTSK</sequence>
<feature type="chain" id="PRO_5024414078" description="PEP-CTERM protein-sorting domain-containing protein" evidence="2">
    <location>
        <begin position="23"/>
        <end position="200"/>
    </location>
</feature>
<dbReference type="EMBL" id="AP021876">
    <property type="protein sequence ID" value="BBO86525.1"/>
    <property type="molecule type" value="Genomic_DNA"/>
</dbReference>
<keyword evidence="1" id="KW-1133">Transmembrane helix</keyword>